<dbReference type="PANTHER" id="PTHR46579:SF2">
    <property type="entry name" value="C2H2-TYPE DOMAIN-CONTAINING PROTEIN"/>
    <property type="match status" value="1"/>
</dbReference>
<reference evidence="1 2" key="1">
    <citation type="journal article" date="2007" name="Science">
        <title>Sea anemone genome reveals ancestral eumetazoan gene repertoire and genomic organization.</title>
        <authorList>
            <person name="Putnam N.H."/>
            <person name="Srivastava M."/>
            <person name="Hellsten U."/>
            <person name="Dirks B."/>
            <person name="Chapman J."/>
            <person name="Salamov A."/>
            <person name="Terry A."/>
            <person name="Shapiro H."/>
            <person name="Lindquist E."/>
            <person name="Kapitonov V.V."/>
            <person name="Jurka J."/>
            <person name="Genikhovich G."/>
            <person name="Grigoriev I.V."/>
            <person name="Lucas S.M."/>
            <person name="Steele R.E."/>
            <person name="Finnerty J.R."/>
            <person name="Technau U."/>
            <person name="Martindale M.Q."/>
            <person name="Rokhsar D.S."/>
        </authorList>
    </citation>
    <scope>NUCLEOTIDE SEQUENCE [LARGE SCALE GENOMIC DNA]</scope>
    <source>
        <strain evidence="2">CH2 X CH6</strain>
    </source>
</reference>
<dbReference type="Proteomes" id="UP000001593">
    <property type="component" value="Unassembled WGS sequence"/>
</dbReference>
<evidence type="ECO:0000313" key="1">
    <source>
        <dbReference type="EMBL" id="EDO29689.1"/>
    </source>
</evidence>
<dbReference type="AlphaFoldDB" id="A7T2X5"/>
<proteinExistence type="predicted"/>
<gene>
    <name evidence="1" type="ORF">NEMVEDRAFT_v1g221573</name>
</gene>
<dbReference type="EMBL" id="DS470351">
    <property type="protein sequence ID" value="EDO29689.1"/>
    <property type="molecule type" value="Genomic_DNA"/>
</dbReference>
<accession>A7T2X5</accession>
<evidence type="ECO:0008006" key="3">
    <source>
        <dbReference type="Google" id="ProtNLM"/>
    </source>
</evidence>
<protein>
    <recommendedName>
        <fullName evidence="3">Transposase domain-containing protein</fullName>
    </recommendedName>
</protein>
<dbReference type="eggNOG" id="ENOG502RYVJ">
    <property type="taxonomic scope" value="Eukaryota"/>
</dbReference>
<keyword evidence="2" id="KW-1185">Reference proteome</keyword>
<dbReference type="PANTHER" id="PTHR46579">
    <property type="entry name" value="F5/8 TYPE C DOMAIN-CONTAINING PROTEIN-RELATED"/>
    <property type="match status" value="1"/>
</dbReference>
<name>A7T2X5_NEMVE</name>
<organism evidence="1 2">
    <name type="scientific">Nematostella vectensis</name>
    <name type="common">Starlet sea anemone</name>
    <dbReference type="NCBI Taxonomy" id="45351"/>
    <lineage>
        <taxon>Eukaryota</taxon>
        <taxon>Metazoa</taxon>
        <taxon>Cnidaria</taxon>
        <taxon>Anthozoa</taxon>
        <taxon>Hexacorallia</taxon>
        <taxon>Actiniaria</taxon>
        <taxon>Edwardsiidae</taxon>
        <taxon>Nematostella</taxon>
    </lineage>
</organism>
<evidence type="ECO:0000313" key="2">
    <source>
        <dbReference type="Proteomes" id="UP000001593"/>
    </source>
</evidence>
<sequence>MLSIQFVIFAGCSKCLKEFATSSFESKTDFSGYDTDNWEPRTNDIHRLHANSALNASCKTQLQQVVRDTGARYSALYQLPYYDAVRFLVIDPMHCLFLGIAKHCLTLWKQEGLLIPSKVATGFSGFSADQWKNWVCYYSLFALKGILPSRHYDLWSHYVSACRYMCSRSISPEQCANAEKELLEFCKGFQSIYGAERCTPNMHLSCHLGDCVKHYGPVYGFWCFSFERFNGIMGNYHKNNHNIGVQFMRKFTRDTRLHAMPFPDNCKEMFSVLPACSEGSVADTLHAGCSKCLKEFATSSFESKTDFSGYDTDNWEPRTNDIHRLHANSALNASCKTQLQQVVRDTGARYSALYQLPYYDAEALNFLLEGKLWAIVGVKQEGLLSDKDFRLLQIRVDAVVPPPEIGRIPSKVATGFSGFSADQWKNWVCYYSLFALKGILPSRHYDLWSHYVSACRYMCSRSISPEQCANAEKELLEFCKGFQSIYGAERCTPNMHLSCHLGDCVKDYGPVYGFWCFSFERFNGIMGNYHKNNHNIGCSKCLKEFATSSFESKTDFSGYDTDNWEPRTNDIHRLHANSALNASCKTQLQQVVRDTGARYSALYQLPYYDAVRFLVIDPMHCLFLGIAKHCLTLWKQEGLLSDKDFRLL</sequence>
<dbReference type="HOGENOM" id="CLU_422943_0_0_1"/>
<dbReference type="InParanoid" id="A7T2X5"/>
<dbReference type="STRING" id="45351.A7T2X5"/>